<accession>A0ABT8CKS4</accession>
<dbReference type="EMBL" id="JAUFQY010000002">
    <property type="protein sequence ID" value="MDN3702293.1"/>
    <property type="molecule type" value="Genomic_DNA"/>
</dbReference>
<evidence type="ECO:0000313" key="1">
    <source>
        <dbReference type="EMBL" id="MDN3702293.1"/>
    </source>
</evidence>
<evidence type="ECO:0000313" key="2">
    <source>
        <dbReference type="Proteomes" id="UP001223712"/>
    </source>
</evidence>
<dbReference type="RefSeq" id="WP_290334962.1">
    <property type="nucleotide sequence ID" value="NZ_JAUFQY010000002.1"/>
</dbReference>
<proteinExistence type="predicted"/>
<gene>
    <name evidence="1" type="ORF">QWY96_17760</name>
</gene>
<comment type="caution">
    <text evidence="1">The sequence shown here is derived from an EMBL/GenBank/DDBJ whole genome shotgun (WGS) entry which is preliminary data.</text>
</comment>
<protein>
    <submittedName>
        <fullName evidence="1">Uncharacterized protein</fullName>
    </submittedName>
</protein>
<name>A0ABT8CKS4_9VIBR</name>
<keyword evidence="2" id="KW-1185">Reference proteome</keyword>
<organism evidence="1 2">
    <name type="scientific">Vibrio artabrorum</name>
    <dbReference type="NCBI Taxonomy" id="446374"/>
    <lineage>
        <taxon>Bacteria</taxon>
        <taxon>Pseudomonadati</taxon>
        <taxon>Pseudomonadota</taxon>
        <taxon>Gammaproteobacteria</taxon>
        <taxon>Vibrionales</taxon>
        <taxon>Vibrionaceae</taxon>
        <taxon>Vibrio</taxon>
    </lineage>
</organism>
<dbReference type="Proteomes" id="UP001223712">
    <property type="component" value="Unassembled WGS sequence"/>
</dbReference>
<sequence length="87" mass="10249">MTIYQSLNLQPIAIKLVGDAHSTSIDQWQKLIQKFGSPIFEIEISGQLTAALRPYRLRWPLWIHIELIIKQIIDYFDFLIFVKDKGY</sequence>
<reference evidence="2" key="1">
    <citation type="journal article" date="2019" name="Int. J. Syst. Evol. Microbiol.">
        <title>The Global Catalogue of Microorganisms (GCM) 10K type strain sequencing project: providing services to taxonomists for standard genome sequencing and annotation.</title>
        <authorList>
            <consortium name="The Broad Institute Genomics Platform"/>
            <consortium name="The Broad Institute Genome Sequencing Center for Infectious Disease"/>
            <person name="Wu L."/>
            <person name="Ma J."/>
        </authorList>
    </citation>
    <scope>NUCLEOTIDE SEQUENCE [LARGE SCALE GENOMIC DNA]</scope>
    <source>
        <strain evidence="2">CECT 7226</strain>
    </source>
</reference>